<dbReference type="SMART" id="SM00862">
    <property type="entry name" value="Trans_reg_C"/>
    <property type="match status" value="1"/>
</dbReference>
<sequence length="265" mass="29751">MTPRSQFASICFIGKRDRDQRLAEELTSAGYEVCTFANSVDVVVQLAGNKKYSLILVSSEDEADLKFLPKICAAVKIPVIFLTHRGQWEILTAPELPFPWMEVIAFQNLNPGELSWRVQTLLLRSASAGFCAESSDFTWGGYRFINGSRAVVFDKGREVRLQERQFLFALMLFKNMGELVSRDDFLNSLGEPPQAKSRAIDVCAANVRRKLELREENGLVLRSIYRRGYLLIPLNSLAGSDTAETVQSRGSFQRADFSGQPALEI</sequence>
<keyword evidence="1 2" id="KW-0238">DNA-binding</keyword>
<dbReference type="Pfam" id="PF00486">
    <property type="entry name" value="Trans_reg_C"/>
    <property type="match status" value="1"/>
</dbReference>
<dbReference type="Gene3D" id="1.10.10.10">
    <property type="entry name" value="Winged helix-like DNA-binding domain superfamily/Winged helix DNA-binding domain"/>
    <property type="match status" value="1"/>
</dbReference>
<evidence type="ECO:0000256" key="1">
    <source>
        <dbReference type="ARBA" id="ARBA00023125"/>
    </source>
</evidence>
<proteinExistence type="predicted"/>
<evidence type="ECO:0000259" key="3">
    <source>
        <dbReference type="PROSITE" id="PS51755"/>
    </source>
</evidence>
<organism evidence="4">
    <name type="scientific">Variovorax paradoxus</name>
    <dbReference type="NCBI Taxonomy" id="34073"/>
    <lineage>
        <taxon>Bacteria</taxon>
        <taxon>Pseudomonadati</taxon>
        <taxon>Pseudomonadota</taxon>
        <taxon>Betaproteobacteria</taxon>
        <taxon>Burkholderiales</taxon>
        <taxon>Comamonadaceae</taxon>
        <taxon>Variovorax</taxon>
    </lineage>
</organism>
<dbReference type="GO" id="GO:0000160">
    <property type="term" value="P:phosphorelay signal transduction system"/>
    <property type="evidence" value="ECO:0007669"/>
    <property type="project" value="InterPro"/>
</dbReference>
<dbReference type="InterPro" id="IPR001867">
    <property type="entry name" value="OmpR/PhoB-type_DNA-bd"/>
</dbReference>
<evidence type="ECO:0000256" key="2">
    <source>
        <dbReference type="PROSITE-ProRule" id="PRU01091"/>
    </source>
</evidence>
<feature type="DNA-binding region" description="OmpR/PhoB-type" evidence="2">
    <location>
        <begin position="134"/>
        <end position="233"/>
    </location>
</feature>
<dbReference type="RefSeq" id="WP_339093201.1">
    <property type="nucleotide sequence ID" value="NZ_LR743508.1"/>
</dbReference>
<dbReference type="EMBL" id="LR743508">
    <property type="protein sequence ID" value="CAA2109258.1"/>
    <property type="molecule type" value="Genomic_DNA"/>
</dbReference>
<feature type="domain" description="OmpR/PhoB-type" evidence="3">
    <location>
        <begin position="134"/>
        <end position="233"/>
    </location>
</feature>
<dbReference type="PROSITE" id="PS51755">
    <property type="entry name" value="OMPR_PHOB"/>
    <property type="match status" value="1"/>
</dbReference>
<dbReference type="InterPro" id="IPR036388">
    <property type="entry name" value="WH-like_DNA-bd_sf"/>
</dbReference>
<dbReference type="GO" id="GO:0006355">
    <property type="term" value="P:regulation of DNA-templated transcription"/>
    <property type="evidence" value="ECO:0007669"/>
    <property type="project" value="InterPro"/>
</dbReference>
<gene>
    <name evidence="4" type="ORF">VVAX_05529</name>
</gene>
<dbReference type="AlphaFoldDB" id="A0A679JFP5"/>
<name>A0A679JFP5_VARPD</name>
<reference evidence="4" key="1">
    <citation type="submission" date="2019-12" db="EMBL/GenBank/DDBJ databases">
        <authorList>
            <person name="Cremers G."/>
        </authorList>
    </citation>
    <scope>NUCLEOTIDE SEQUENCE</scope>
    <source>
        <strain evidence="4">Vvax</strain>
    </source>
</reference>
<evidence type="ECO:0000313" key="4">
    <source>
        <dbReference type="EMBL" id="CAA2109258.1"/>
    </source>
</evidence>
<accession>A0A679JFP5</accession>
<dbReference type="SUPFAM" id="SSF46894">
    <property type="entry name" value="C-terminal effector domain of the bipartite response regulators"/>
    <property type="match status" value="1"/>
</dbReference>
<dbReference type="GO" id="GO:0003677">
    <property type="term" value="F:DNA binding"/>
    <property type="evidence" value="ECO:0007669"/>
    <property type="project" value="UniProtKB-UniRule"/>
</dbReference>
<protein>
    <recommendedName>
        <fullName evidence="3">OmpR/PhoB-type domain-containing protein</fullName>
    </recommendedName>
</protein>
<dbReference type="InterPro" id="IPR016032">
    <property type="entry name" value="Sig_transdc_resp-reg_C-effctor"/>
</dbReference>